<feature type="compositionally biased region" description="Polar residues" evidence="1">
    <location>
        <begin position="225"/>
        <end position="238"/>
    </location>
</feature>
<name>A0ABU0ZLX8_9ACTN</name>
<dbReference type="RefSeq" id="WP_308715321.1">
    <property type="nucleotide sequence ID" value="NZ_JAVHUY010000027.1"/>
</dbReference>
<organism evidence="4 5">
    <name type="scientific">Phytohabitans maris</name>
    <dbReference type="NCBI Taxonomy" id="3071409"/>
    <lineage>
        <taxon>Bacteria</taxon>
        <taxon>Bacillati</taxon>
        <taxon>Actinomycetota</taxon>
        <taxon>Actinomycetes</taxon>
        <taxon>Micromonosporales</taxon>
        <taxon>Micromonosporaceae</taxon>
    </lineage>
</organism>
<evidence type="ECO:0000313" key="5">
    <source>
        <dbReference type="Proteomes" id="UP001230908"/>
    </source>
</evidence>
<gene>
    <name evidence="4" type="ORF">RB614_26345</name>
</gene>
<evidence type="ECO:0000256" key="1">
    <source>
        <dbReference type="SAM" id="MobiDB-lite"/>
    </source>
</evidence>
<proteinExistence type="predicted"/>
<evidence type="ECO:0000256" key="2">
    <source>
        <dbReference type="SAM" id="Phobius"/>
    </source>
</evidence>
<comment type="caution">
    <text evidence="4">The sequence shown here is derived from an EMBL/GenBank/DDBJ whole genome shotgun (WGS) entry which is preliminary data.</text>
</comment>
<accession>A0ABU0ZLX8</accession>
<sequence length="324" mass="32383">MMHRAARAVSVLALAVALAATAATGAVAARRAASPSLAVSPGTLPADRISTVTVTGKSYLVPPHAPGVSVFGGVYVFFGWVAAADHFGPSIRNSSNNDGTVGVTYAYPGEAGDAGTRDDGSGSMRLISFTKGGASGEATDFHMDDNGNWSTTLRIFGATFTTTTAGGGSRTYDCRKVQCGVFTIGAHGVASATNEKFTPVKFQGDAPAAALPRPSAGGTGRPPSSAGNAPRTGTSSTGAPAAGTRESAQPGATGADLVPGADGDSEPGQLAGNARTVRSTGGVSLPVLATVVGLLVVLAGGGLWWRRRRRSTSANDLTPPVSPQ</sequence>
<evidence type="ECO:0000313" key="4">
    <source>
        <dbReference type="EMBL" id="MDQ7908052.1"/>
    </source>
</evidence>
<keyword evidence="3" id="KW-0732">Signal</keyword>
<dbReference type="EMBL" id="JAVHUY010000027">
    <property type="protein sequence ID" value="MDQ7908052.1"/>
    <property type="molecule type" value="Genomic_DNA"/>
</dbReference>
<feature type="signal peptide" evidence="3">
    <location>
        <begin position="1"/>
        <end position="28"/>
    </location>
</feature>
<protein>
    <submittedName>
        <fullName evidence="4">LPXTG cell wall anchor domain-containing protein</fullName>
    </submittedName>
</protein>
<feature type="chain" id="PRO_5045684902" evidence="3">
    <location>
        <begin position="29"/>
        <end position="324"/>
    </location>
</feature>
<reference evidence="4 5" key="1">
    <citation type="submission" date="2023-08" db="EMBL/GenBank/DDBJ databases">
        <title>Phytohabitans sansha sp. nov., isolated from marine sediment.</title>
        <authorList>
            <person name="Zhao Y."/>
            <person name="Yi K."/>
        </authorList>
    </citation>
    <scope>NUCLEOTIDE SEQUENCE [LARGE SCALE GENOMIC DNA]</scope>
    <source>
        <strain evidence="4 5">ZYX-F-186</strain>
    </source>
</reference>
<keyword evidence="2" id="KW-0472">Membrane</keyword>
<feature type="region of interest" description="Disordered" evidence="1">
    <location>
        <begin position="206"/>
        <end position="274"/>
    </location>
</feature>
<feature type="transmembrane region" description="Helical" evidence="2">
    <location>
        <begin position="283"/>
        <end position="305"/>
    </location>
</feature>
<dbReference type="NCBIfam" id="TIGR01167">
    <property type="entry name" value="LPXTG_anchor"/>
    <property type="match status" value="1"/>
</dbReference>
<evidence type="ECO:0000256" key="3">
    <source>
        <dbReference type="SAM" id="SignalP"/>
    </source>
</evidence>
<keyword evidence="2" id="KW-0812">Transmembrane</keyword>
<keyword evidence="2" id="KW-1133">Transmembrane helix</keyword>
<dbReference type="Gene3D" id="2.60.40.230">
    <property type="entry name" value="Neocarzinostatin-like"/>
    <property type="match status" value="1"/>
</dbReference>
<dbReference type="Proteomes" id="UP001230908">
    <property type="component" value="Unassembled WGS sequence"/>
</dbReference>
<keyword evidence="5" id="KW-1185">Reference proteome</keyword>